<feature type="chain" id="PRO_5037355318" evidence="1">
    <location>
        <begin position="25"/>
        <end position="110"/>
    </location>
</feature>
<reference evidence="2" key="1">
    <citation type="journal article" date="2014" name="Int. J. Syst. Evol. Microbiol.">
        <title>Complete genome sequence of Corynebacterium casei LMG S-19264T (=DSM 44701T), isolated from a smear-ripened cheese.</title>
        <authorList>
            <consortium name="US DOE Joint Genome Institute (JGI-PGF)"/>
            <person name="Walter F."/>
            <person name="Albersmeier A."/>
            <person name="Kalinowski J."/>
            <person name="Ruckert C."/>
        </authorList>
    </citation>
    <scope>NUCLEOTIDE SEQUENCE</scope>
    <source>
        <strain evidence="2">CGMCC 1.15519</strain>
    </source>
</reference>
<evidence type="ECO:0000313" key="2">
    <source>
        <dbReference type="EMBL" id="GGE15376.1"/>
    </source>
</evidence>
<dbReference type="Proteomes" id="UP000635071">
    <property type="component" value="Unassembled WGS sequence"/>
</dbReference>
<comment type="caution">
    <text evidence="2">The sequence shown here is derived from an EMBL/GenBank/DDBJ whole genome shotgun (WGS) entry which is preliminary data.</text>
</comment>
<evidence type="ECO:0000256" key="1">
    <source>
        <dbReference type="SAM" id="SignalP"/>
    </source>
</evidence>
<dbReference type="RefSeq" id="WP_188763027.1">
    <property type="nucleotide sequence ID" value="NZ_BMJM01000007.1"/>
</dbReference>
<dbReference type="EMBL" id="BMJM01000007">
    <property type="protein sequence ID" value="GGE15376.1"/>
    <property type="molecule type" value="Genomic_DNA"/>
</dbReference>
<keyword evidence="3" id="KW-1185">Reference proteome</keyword>
<accession>A0A916ZUY8</accession>
<gene>
    <name evidence="2" type="ORF">GCM10011529_22240</name>
</gene>
<reference evidence="2" key="2">
    <citation type="submission" date="2020-09" db="EMBL/GenBank/DDBJ databases">
        <authorList>
            <person name="Sun Q."/>
            <person name="Zhou Y."/>
        </authorList>
    </citation>
    <scope>NUCLEOTIDE SEQUENCE</scope>
    <source>
        <strain evidence="2">CGMCC 1.15519</strain>
    </source>
</reference>
<protein>
    <submittedName>
        <fullName evidence="2">Uncharacterized protein</fullName>
    </submittedName>
</protein>
<evidence type="ECO:0000313" key="3">
    <source>
        <dbReference type="Proteomes" id="UP000635071"/>
    </source>
</evidence>
<sequence>MRLIKLATPVLAVAVLAVAAPAAASSDAAWDKGMAQASKACIKVSNLRQAAIIGQPILFSDDSGKTALLVGGRWRPAHMKGARATMLCLYDRKMRTAETQEALKWGVAAK</sequence>
<proteinExistence type="predicted"/>
<feature type="signal peptide" evidence="1">
    <location>
        <begin position="1"/>
        <end position="24"/>
    </location>
</feature>
<name>A0A916ZUY8_9SPHN</name>
<dbReference type="AlphaFoldDB" id="A0A916ZUY8"/>
<keyword evidence="1" id="KW-0732">Signal</keyword>
<organism evidence="2 3">
    <name type="scientific">Sandarakinorhabdus glacialis</name>
    <dbReference type="NCBI Taxonomy" id="1614636"/>
    <lineage>
        <taxon>Bacteria</taxon>
        <taxon>Pseudomonadati</taxon>
        <taxon>Pseudomonadota</taxon>
        <taxon>Alphaproteobacteria</taxon>
        <taxon>Sphingomonadales</taxon>
        <taxon>Sphingosinicellaceae</taxon>
        <taxon>Sandarakinorhabdus</taxon>
    </lineage>
</organism>